<protein>
    <recommendedName>
        <fullName evidence="8">TAP-like protein-domain-containing protein</fullName>
    </recommendedName>
</protein>
<evidence type="ECO:0000259" key="5">
    <source>
        <dbReference type="Pfam" id="PF08386"/>
    </source>
</evidence>
<feature type="domain" description="AB hydrolase-1" evidence="4">
    <location>
        <begin position="86"/>
        <end position="264"/>
    </location>
</feature>
<evidence type="ECO:0008006" key="8">
    <source>
        <dbReference type="Google" id="ProtNLM"/>
    </source>
</evidence>
<dbReference type="PANTHER" id="PTHR43248">
    <property type="entry name" value="2-SUCCINYL-6-HYDROXY-2,4-CYCLOHEXADIENE-1-CARBOXYLATE SYNTHASE"/>
    <property type="match status" value="1"/>
</dbReference>
<evidence type="ECO:0000256" key="2">
    <source>
        <dbReference type="ARBA" id="ARBA00022801"/>
    </source>
</evidence>
<dbReference type="EMBL" id="KQ964264">
    <property type="protein sequence ID" value="KXJ87080.1"/>
    <property type="molecule type" value="Genomic_DNA"/>
</dbReference>
<dbReference type="InterPro" id="IPR029058">
    <property type="entry name" value="AB_hydrolase_fold"/>
</dbReference>
<evidence type="ECO:0000259" key="4">
    <source>
        <dbReference type="Pfam" id="PF00561"/>
    </source>
</evidence>
<feature type="chain" id="PRO_5007292973" description="TAP-like protein-domain-containing protein" evidence="3">
    <location>
        <begin position="21"/>
        <end position="513"/>
    </location>
</feature>
<dbReference type="OrthoDB" id="425534at2759"/>
<comment type="similarity">
    <text evidence="1">Belongs to the peptidase S33 family.</text>
</comment>
<evidence type="ECO:0000256" key="1">
    <source>
        <dbReference type="ARBA" id="ARBA00010088"/>
    </source>
</evidence>
<dbReference type="Proteomes" id="UP000070501">
    <property type="component" value="Unassembled WGS sequence"/>
</dbReference>
<organism evidence="6 7">
    <name type="scientific">Microdochium bolleyi</name>
    <dbReference type="NCBI Taxonomy" id="196109"/>
    <lineage>
        <taxon>Eukaryota</taxon>
        <taxon>Fungi</taxon>
        <taxon>Dikarya</taxon>
        <taxon>Ascomycota</taxon>
        <taxon>Pezizomycotina</taxon>
        <taxon>Sordariomycetes</taxon>
        <taxon>Xylariomycetidae</taxon>
        <taxon>Xylariales</taxon>
        <taxon>Microdochiaceae</taxon>
        <taxon>Microdochium</taxon>
    </lineage>
</organism>
<evidence type="ECO:0000256" key="3">
    <source>
        <dbReference type="SAM" id="SignalP"/>
    </source>
</evidence>
<dbReference type="InterPro" id="IPR000073">
    <property type="entry name" value="AB_hydrolase_1"/>
</dbReference>
<keyword evidence="2" id="KW-0378">Hydrolase</keyword>
<dbReference type="PANTHER" id="PTHR43248:SF25">
    <property type="entry name" value="AB HYDROLASE-1 DOMAIN-CONTAINING PROTEIN-RELATED"/>
    <property type="match status" value="1"/>
</dbReference>
<dbReference type="InParanoid" id="A0A136IQ86"/>
<dbReference type="Gene3D" id="3.40.50.1820">
    <property type="entry name" value="alpha/beta hydrolase"/>
    <property type="match status" value="1"/>
</dbReference>
<gene>
    <name evidence="6" type="ORF">Micbo1qcDRAFT_125041</name>
</gene>
<keyword evidence="3" id="KW-0732">Signal</keyword>
<accession>A0A136IQ86</accession>
<dbReference type="GO" id="GO:0016787">
    <property type="term" value="F:hydrolase activity"/>
    <property type="evidence" value="ECO:0007669"/>
    <property type="project" value="UniProtKB-KW"/>
</dbReference>
<dbReference type="InterPro" id="IPR051601">
    <property type="entry name" value="Serine_prot/Carboxylest_S33"/>
</dbReference>
<sequence>MRRLSWVFALLASLGCKATCSPPPDMVHDFSTISPSTNLAWTPCFGRFQCSRLQVPLDYADQSLGTTAVAFIKLPAKNATTDSQSIMFIPGGPGGSGVDLLFQQADLASQALGEQHNIVSFDPRGIKNSGLTLDCFAGNTDARSAYIRLHNTGTTNVSTTALQEQFYSSRILADWCNASANKSQYYVTTPSVAYDLLAFVEAEAVESGKSPADAKLWAYAVSYGTVTGATFASMFPDRVGRMVLDGVIDAEQYYDNAWLDSIDQADAAIAKFSEYCHAAGQDNCIFWGPSAADITARLDGLIAQLDNYPIPVSGLGTATAPAMVTNADLKSLLFTTIYNPRRNFPGLADALHQLENGNATALAGTFDKLAAGKADAGRVIQCADTGRRNKLATIEGFQSYVEASIAKSKYVGDIWPLALDGPIEALKKPTDFPILFASNTIDPLSSLTSAKKASSLFAGSVLIQQEAVGHTVVDLGGSTCYFAHVQRYFAGVVPPANVTCPQQFVPFAGGPTL</sequence>
<dbReference type="Pfam" id="PF00561">
    <property type="entry name" value="Abhydrolase_1"/>
    <property type="match status" value="1"/>
</dbReference>
<dbReference type="SUPFAM" id="SSF53474">
    <property type="entry name" value="alpha/beta-Hydrolases"/>
    <property type="match status" value="1"/>
</dbReference>
<dbReference type="STRING" id="196109.A0A136IQ86"/>
<evidence type="ECO:0000313" key="7">
    <source>
        <dbReference type="Proteomes" id="UP000070501"/>
    </source>
</evidence>
<dbReference type="AlphaFoldDB" id="A0A136IQ86"/>
<proteinExistence type="inferred from homology"/>
<dbReference type="Pfam" id="PF08386">
    <property type="entry name" value="Abhydrolase_4"/>
    <property type="match status" value="1"/>
</dbReference>
<name>A0A136IQ86_9PEZI</name>
<feature type="signal peptide" evidence="3">
    <location>
        <begin position="1"/>
        <end position="20"/>
    </location>
</feature>
<evidence type="ECO:0000313" key="6">
    <source>
        <dbReference type="EMBL" id="KXJ87080.1"/>
    </source>
</evidence>
<feature type="domain" description="Peptidase S33 tripeptidyl aminopeptidase-like C-terminal" evidence="5">
    <location>
        <begin position="412"/>
        <end position="500"/>
    </location>
</feature>
<dbReference type="PROSITE" id="PS51257">
    <property type="entry name" value="PROKAR_LIPOPROTEIN"/>
    <property type="match status" value="1"/>
</dbReference>
<keyword evidence="7" id="KW-1185">Reference proteome</keyword>
<dbReference type="InterPro" id="IPR013595">
    <property type="entry name" value="Pept_S33_TAP-like_C"/>
</dbReference>
<reference evidence="7" key="1">
    <citation type="submission" date="2016-02" db="EMBL/GenBank/DDBJ databases">
        <title>Draft genome sequence of Microdochium bolleyi, a fungal endophyte of beachgrass.</title>
        <authorList>
            <consortium name="DOE Joint Genome Institute"/>
            <person name="David A.S."/>
            <person name="May G."/>
            <person name="Haridas S."/>
            <person name="Lim J."/>
            <person name="Wang M."/>
            <person name="Labutti K."/>
            <person name="Lipzen A."/>
            <person name="Barry K."/>
            <person name="Grigoriev I.V."/>
        </authorList>
    </citation>
    <scope>NUCLEOTIDE SEQUENCE [LARGE SCALE GENOMIC DNA]</scope>
    <source>
        <strain evidence="7">J235TASD1</strain>
    </source>
</reference>